<dbReference type="PANTHER" id="PTHR42760">
    <property type="entry name" value="SHORT-CHAIN DEHYDROGENASES/REDUCTASES FAMILY MEMBER"/>
    <property type="match status" value="1"/>
</dbReference>
<dbReference type="EMBL" id="JACEGD010000038">
    <property type="protein sequence ID" value="MBH5390814.1"/>
    <property type="molecule type" value="Genomic_DNA"/>
</dbReference>
<comment type="caution">
    <text evidence="3">The sequence shown here is derived from an EMBL/GenBank/DDBJ whole genome shotgun (WGS) entry which is preliminary data.</text>
</comment>
<keyword evidence="4" id="KW-1185">Reference proteome</keyword>
<keyword evidence="2" id="KW-0560">Oxidoreductase</keyword>
<dbReference type="Proteomes" id="UP001194539">
    <property type="component" value="Unassembled WGS sequence"/>
</dbReference>
<dbReference type="PRINTS" id="PR00081">
    <property type="entry name" value="GDHRDH"/>
</dbReference>
<proteinExistence type="inferred from homology"/>
<sequence>MSGRFSGRVCVVTGAARGIGLAITERLGSEGAHLACVDVSAHRLGPAVEELQAKGFQARAYTADVGKRTEVHSAFEAIQRDFASPIASLINNAVFARFQPLDQIDAETAEKMLGVGLLGLIWTTQAAVPQMVQRGGGSIVNLSSIAAEHPTKDAIAYAAVKAGVVGLTRASAVELCAHNIRVNAIAPGMIGTPASIAQYDDTTIAKRRVEMPMGRFGEPEEIAALAAFLASDEASYVQGASVTADGGWTVPSR</sequence>
<dbReference type="InterPro" id="IPR036291">
    <property type="entry name" value="NAD(P)-bd_dom_sf"/>
</dbReference>
<dbReference type="InterPro" id="IPR002347">
    <property type="entry name" value="SDR_fam"/>
</dbReference>
<evidence type="ECO:0000313" key="3">
    <source>
        <dbReference type="EMBL" id="MBH5390814.1"/>
    </source>
</evidence>
<dbReference type="Pfam" id="PF13561">
    <property type="entry name" value="adh_short_C2"/>
    <property type="match status" value="1"/>
</dbReference>
<organism evidence="3 4">
    <name type="scientific">Bradyrhizobium diversitatis</name>
    <dbReference type="NCBI Taxonomy" id="2755406"/>
    <lineage>
        <taxon>Bacteria</taxon>
        <taxon>Pseudomonadati</taxon>
        <taxon>Pseudomonadota</taxon>
        <taxon>Alphaproteobacteria</taxon>
        <taxon>Hyphomicrobiales</taxon>
        <taxon>Nitrobacteraceae</taxon>
        <taxon>Bradyrhizobium</taxon>
    </lineage>
</organism>
<evidence type="ECO:0000313" key="4">
    <source>
        <dbReference type="Proteomes" id="UP001194539"/>
    </source>
</evidence>
<gene>
    <name evidence="3" type="ORF">H1B27_31755</name>
</gene>
<name>A0ABS0PBY2_9BRAD</name>
<dbReference type="CDD" id="cd05233">
    <property type="entry name" value="SDR_c"/>
    <property type="match status" value="1"/>
</dbReference>
<comment type="similarity">
    <text evidence="1">Belongs to the short-chain dehydrogenases/reductases (SDR) family.</text>
</comment>
<protein>
    <submittedName>
        <fullName evidence="3">SDR family oxidoreductase</fullName>
    </submittedName>
</protein>
<reference evidence="3 4" key="1">
    <citation type="submission" date="2020-07" db="EMBL/GenBank/DDBJ databases">
        <title>Bradyrhizobium diversity isolated from nodules of indigenous legumes of Western Australia.</title>
        <authorList>
            <person name="Klepa M.S."/>
        </authorList>
    </citation>
    <scope>NUCLEOTIDE SEQUENCE [LARGE SCALE GENOMIC DNA]</scope>
    <source>
        <strain evidence="3 4">CNPSo 4019</strain>
    </source>
</reference>
<evidence type="ECO:0000256" key="1">
    <source>
        <dbReference type="ARBA" id="ARBA00006484"/>
    </source>
</evidence>
<dbReference type="PANTHER" id="PTHR42760:SF133">
    <property type="entry name" value="3-OXOACYL-[ACYL-CARRIER-PROTEIN] REDUCTASE"/>
    <property type="match status" value="1"/>
</dbReference>
<dbReference type="RefSeq" id="WP_197968752.1">
    <property type="nucleotide sequence ID" value="NZ_JACEGD010000038.1"/>
</dbReference>
<dbReference type="PRINTS" id="PR00080">
    <property type="entry name" value="SDRFAMILY"/>
</dbReference>
<dbReference type="Gene3D" id="3.40.50.720">
    <property type="entry name" value="NAD(P)-binding Rossmann-like Domain"/>
    <property type="match status" value="1"/>
</dbReference>
<evidence type="ECO:0000256" key="2">
    <source>
        <dbReference type="ARBA" id="ARBA00023002"/>
    </source>
</evidence>
<dbReference type="SUPFAM" id="SSF51735">
    <property type="entry name" value="NAD(P)-binding Rossmann-fold domains"/>
    <property type="match status" value="1"/>
</dbReference>
<accession>A0ABS0PBY2</accession>